<dbReference type="GO" id="GO:0009435">
    <property type="term" value="P:NAD+ biosynthetic process"/>
    <property type="evidence" value="ECO:0007669"/>
    <property type="project" value="UniProtKB-UniRule"/>
</dbReference>
<evidence type="ECO:0000256" key="10">
    <source>
        <dbReference type="ARBA" id="ARBA00048721"/>
    </source>
</evidence>
<dbReference type="PANTHER" id="PTHR39321">
    <property type="entry name" value="NICOTINATE-NUCLEOTIDE ADENYLYLTRANSFERASE-RELATED"/>
    <property type="match status" value="1"/>
</dbReference>
<evidence type="ECO:0000313" key="13">
    <source>
        <dbReference type="EMBL" id="SNT67763.1"/>
    </source>
</evidence>
<keyword evidence="5 11" id="KW-0808">Transferase</keyword>
<comment type="catalytic activity">
    <reaction evidence="10 11">
        <text>nicotinate beta-D-ribonucleotide + ATP + H(+) = deamido-NAD(+) + diphosphate</text>
        <dbReference type="Rhea" id="RHEA:22860"/>
        <dbReference type="ChEBI" id="CHEBI:15378"/>
        <dbReference type="ChEBI" id="CHEBI:30616"/>
        <dbReference type="ChEBI" id="CHEBI:33019"/>
        <dbReference type="ChEBI" id="CHEBI:57502"/>
        <dbReference type="ChEBI" id="CHEBI:58437"/>
        <dbReference type="EC" id="2.7.7.18"/>
    </reaction>
</comment>
<dbReference type="HAMAP" id="MF_00244">
    <property type="entry name" value="NaMN_adenylyltr"/>
    <property type="match status" value="1"/>
</dbReference>
<evidence type="ECO:0000256" key="9">
    <source>
        <dbReference type="ARBA" id="ARBA00023027"/>
    </source>
</evidence>
<dbReference type="CDD" id="cd02165">
    <property type="entry name" value="NMNAT"/>
    <property type="match status" value="1"/>
</dbReference>
<dbReference type="NCBIfam" id="TIGR00482">
    <property type="entry name" value="nicotinate (nicotinamide) nucleotide adenylyltransferase"/>
    <property type="match status" value="1"/>
</dbReference>
<evidence type="ECO:0000256" key="1">
    <source>
        <dbReference type="ARBA" id="ARBA00002324"/>
    </source>
</evidence>
<organism evidence="13 14">
    <name type="scientific">Amphiplicatus metriothermophilus</name>
    <dbReference type="NCBI Taxonomy" id="1519374"/>
    <lineage>
        <taxon>Bacteria</taxon>
        <taxon>Pseudomonadati</taxon>
        <taxon>Pseudomonadota</taxon>
        <taxon>Alphaproteobacteria</taxon>
        <taxon>Parvularculales</taxon>
        <taxon>Parvularculaceae</taxon>
        <taxon>Amphiplicatus</taxon>
    </lineage>
</organism>
<evidence type="ECO:0000256" key="3">
    <source>
        <dbReference type="ARBA" id="ARBA00009014"/>
    </source>
</evidence>
<dbReference type="OrthoDB" id="5295945at2"/>
<dbReference type="UniPathway" id="UPA00253">
    <property type="reaction ID" value="UER00332"/>
</dbReference>
<evidence type="ECO:0000256" key="8">
    <source>
        <dbReference type="ARBA" id="ARBA00022840"/>
    </source>
</evidence>
<dbReference type="Proteomes" id="UP000198346">
    <property type="component" value="Unassembled WGS sequence"/>
</dbReference>
<comment type="function">
    <text evidence="1 11">Catalyzes the reversible adenylation of nicotinate mononucleotide (NaMN) to nicotinic acid adenine dinucleotide (NaAD).</text>
</comment>
<dbReference type="Pfam" id="PF01467">
    <property type="entry name" value="CTP_transf_like"/>
    <property type="match status" value="1"/>
</dbReference>
<dbReference type="AlphaFoldDB" id="A0A239PKB4"/>
<keyword evidence="6 11" id="KW-0548">Nucleotidyltransferase</keyword>
<evidence type="ECO:0000313" key="14">
    <source>
        <dbReference type="Proteomes" id="UP000198346"/>
    </source>
</evidence>
<dbReference type="NCBIfam" id="NF000843">
    <property type="entry name" value="PRK00071.2-2"/>
    <property type="match status" value="1"/>
</dbReference>
<evidence type="ECO:0000256" key="5">
    <source>
        <dbReference type="ARBA" id="ARBA00022679"/>
    </source>
</evidence>
<evidence type="ECO:0000256" key="4">
    <source>
        <dbReference type="ARBA" id="ARBA00022642"/>
    </source>
</evidence>
<dbReference type="InterPro" id="IPR014729">
    <property type="entry name" value="Rossmann-like_a/b/a_fold"/>
</dbReference>
<dbReference type="InterPro" id="IPR004821">
    <property type="entry name" value="Cyt_trans-like"/>
</dbReference>
<keyword evidence="4 11" id="KW-0662">Pyridine nucleotide biosynthesis</keyword>
<evidence type="ECO:0000256" key="6">
    <source>
        <dbReference type="ARBA" id="ARBA00022695"/>
    </source>
</evidence>
<name>A0A239PKB4_9PROT</name>
<dbReference type="EC" id="2.7.7.18" evidence="11"/>
<keyword evidence="14" id="KW-1185">Reference proteome</keyword>
<evidence type="ECO:0000256" key="7">
    <source>
        <dbReference type="ARBA" id="ARBA00022741"/>
    </source>
</evidence>
<dbReference type="SUPFAM" id="SSF52374">
    <property type="entry name" value="Nucleotidylyl transferase"/>
    <property type="match status" value="1"/>
</dbReference>
<reference evidence="13 14" key="1">
    <citation type="submission" date="2017-07" db="EMBL/GenBank/DDBJ databases">
        <authorList>
            <person name="Sun Z.S."/>
            <person name="Albrecht U."/>
            <person name="Echele G."/>
            <person name="Lee C.C."/>
        </authorList>
    </citation>
    <scope>NUCLEOTIDE SEQUENCE [LARGE SCALE GENOMIC DNA]</scope>
    <source>
        <strain evidence="13 14">CGMCC 1.12710</strain>
    </source>
</reference>
<proteinExistence type="inferred from homology"/>
<comment type="similarity">
    <text evidence="3 11">Belongs to the NadD family.</text>
</comment>
<protein>
    <recommendedName>
        <fullName evidence="11">Probable nicotinate-nucleotide adenylyltransferase</fullName>
        <ecNumber evidence="11">2.7.7.18</ecNumber>
    </recommendedName>
    <alternativeName>
        <fullName evidence="11">Deamido-NAD(+) diphosphorylase</fullName>
    </alternativeName>
    <alternativeName>
        <fullName evidence="11">Deamido-NAD(+) pyrophosphorylase</fullName>
    </alternativeName>
    <alternativeName>
        <fullName evidence="11">Nicotinate mononucleotide adenylyltransferase</fullName>
        <shortName evidence="11">NaMN adenylyltransferase</shortName>
    </alternativeName>
</protein>
<dbReference type="Gene3D" id="3.40.50.620">
    <property type="entry name" value="HUPs"/>
    <property type="match status" value="1"/>
</dbReference>
<keyword evidence="9 11" id="KW-0520">NAD</keyword>
<keyword evidence="8 11" id="KW-0067">ATP-binding</keyword>
<evidence type="ECO:0000256" key="11">
    <source>
        <dbReference type="HAMAP-Rule" id="MF_00244"/>
    </source>
</evidence>
<accession>A0A239PKB4</accession>
<dbReference type="InterPro" id="IPR005248">
    <property type="entry name" value="NadD/NMNAT"/>
</dbReference>
<dbReference type="RefSeq" id="WP_089410776.1">
    <property type="nucleotide sequence ID" value="NZ_FZQA01000001.1"/>
</dbReference>
<sequence>MVPQRHATSKIGLLGGSFNPAHEGHREISLAALDWLGLDAVWWLVSPGNPLKAPDIYAPYEERLAAARRIAADPRIVASDFERRKGLQYTVDTLSMLADLWPQMRFVWLMGADSLAAFHEWKDWRAIAAMVPIAVFSRPGHEAAAEESPAAQALAAFRLDERDGPLLADAEPPAWAFYSGISNPISSTALRRARRAG</sequence>
<comment type="pathway">
    <text evidence="2 11">Cofactor biosynthesis; NAD(+) biosynthesis; deamido-NAD(+) from nicotinate D-ribonucleotide: step 1/1.</text>
</comment>
<gene>
    <name evidence="11" type="primary">nadD</name>
    <name evidence="13" type="ORF">SAMN06297382_0256</name>
</gene>
<evidence type="ECO:0000259" key="12">
    <source>
        <dbReference type="Pfam" id="PF01467"/>
    </source>
</evidence>
<dbReference type="GO" id="GO:0005524">
    <property type="term" value="F:ATP binding"/>
    <property type="evidence" value="ECO:0007669"/>
    <property type="project" value="UniProtKB-KW"/>
</dbReference>
<dbReference type="EMBL" id="FZQA01000001">
    <property type="protein sequence ID" value="SNT67763.1"/>
    <property type="molecule type" value="Genomic_DNA"/>
</dbReference>
<evidence type="ECO:0000256" key="2">
    <source>
        <dbReference type="ARBA" id="ARBA00005019"/>
    </source>
</evidence>
<keyword evidence="7 11" id="KW-0547">Nucleotide-binding</keyword>
<feature type="domain" description="Cytidyltransferase-like" evidence="12">
    <location>
        <begin position="13"/>
        <end position="192"/>
    </location>
</feature>
<dbReference type="PANTHER" id="PTHR39321:SF3">
    <property type="entry name" value="PHOSPHOPANTETHEINE ADENYLYLTRANSFERASE"/>
    <property type="match status" value="1"/>
</dbReference>
<dbReference type="GO" id="GO:0004515">
    <property type="term" value="F:nicotinate-nucleotide adenylyltransferase activity"/>
    <property type="evidence" value="ECO:0007669"/>
    <property type="project" value="UniProtKB-UniRule"/>
</dbReference>